<protein>
    <submittedName>
        <fullName evidence="1">Uncharacterized protein</fullName>
    </submittedName>
</protein>
<accession>A0A0F8YU99</accession>
<name>A0A0F8YU99_9ZZZZ</name>
<comment type="caution">
    <text evidence="1">The sequence shown here is derived from an EMBL/GenBank/DDBJ whole genome shotgun (WGS) entry which is preliminary data.</text>
</comment>
<dbReference type="EMBL" id="LAZR01051497">
    <property type="protein sequence ID" value="KKK85028.1"/>
    <property type="molecule type" value="Genomic_DNA"/>
</dbReference>
<proteinExistence type="predicted"/>
<organism evidence="1">
    <name type="scientific">marine sediment metagenome</name>
    <dbReference type="NCBI Taxonomy" id="412755"/>
    <lineage>
        <taxon>unclassified sequences</taxon>
        <taxon>metagenomes</taxon>
        <taxon>ecological metagenomes</taxon>
    </lineage>
</organism>
<evidence type="ECO:0000313" key="1">
    <source>
        <dbReference type="EMBL" id="KKK85028.1"/>
    </source>
</evidence>
<feature type="non-terminal residue" evidence="1">
    <location>
        <position position="1"/>
    </location>
</feature>
<sequence length="31" mass="3386">TAAIQHMTAVLTSGEVKVLVMKHVPKPKDKK</sequence>
<gene>
    <name evidence="1" type="ORF">LCGC14_2777430</name>
</gene>
<reference evidence="1" key="1">
    <citation type="journal article" date="2015" name="Nature">
        <title>Complex archaea that bridge the gap between prokaryotes and eukaryotes.</title>
        <authorList>
            <person name="Spang A."/>
            <person name="Saw J.H."/>
            <person name="Jorgensen S.L."/>
            <person name="Zaremba-Niedzwiedzka K."/>
            <person name="Martijn J."/>
            <person name="Lind A.E."/>
            <person name="van Eijk R."/>
            <person name="Schleper C."/>
            <person name="Guy L."/>
            <person name="Ettema T.J."/>
        </authorList>
    </citation>
    <scope>NUCLEOTIDE SEQUENCE</scope>
</reference>
<dbReference type="AlphaFoldDB" id="A0A0F8YU99"/>